<reference evidence="3" key="1">
    <citation type="submission" date="2020-04" db="EMBL/GenBank/DDBJ databases">
        <authorList>
            <person name="Zhang T."/>
        </authorList>
    </citation>
    <scope>NUCLEOTIDE SEQUENCE</scope>
    <source>
        <strain evidence="3">HKST-UBA14</strain>
    </source>
</reference>
<organism evidence="3 4">
    <name type="scientific">Candidatus Dojkabacteria bacterium</name>
    <dbReference type="NCBI Taxonomy" id="2099670"/>
    <lineage>
        <taxon>Bacteria</taxon>
        <taxon>Candidatus Dojkabacteria</taxon>
    </lineage>
</organism>
<sequence>MSESSDDKVTLTQRKAASSGSSLKRVSGSSKLKRSKIKDLKDISGSTGSASRVVIWVVIVIALASAAYLGLKTYLNSSDDGGEDLPTVETTSAPTPTPDPYAAILSDRVLPDDTATSLQPTESFTTAKKSVGDGTSDEFSIDKLYIQQYASFTRLEFTVSTEGDSLFPDTTAELVSDNNLTQIQVTLSNISQDQSGLDFDDTVPMTDSVIASVTHVLVPDIQEMYSLELSEETGFVLHTVEGVAENMIILDVLEPGSTIEEPVDTSDDTPSPTPVDTANDSDQSSSTATEFSTGSQSLTGTATGNTSRITKYNYFDGPSFFTYRLFADPFPSASASLTDNKLTVVVSNVASDGIVGNGGSGSTDFASSGAVNVNTVDISNSSNKSTYVFDLDRETEYRMFFDSADGTLTIEIKHN</sequence>
<proteinExistence type="predicted"/>
<gene>
    <name evidence="3" type="ORF">KC909_02880</name>
</gene>
<feature type="region of interest" description="Disordered" evidence="1">
    <location>
        <begin position="1"/>
        <end position="30"/>
    </location>
</feature>
<evidence type="ECO:0000256" key="1">
    <source>
        <dbReference type="SAM" id="MobiDB-lite"/>
    </source>
</evidence>
<feature type="region of interest" description="Disordered" evidence="1">
    <location>
        <begin position="258"/>
        <end position="303"/>
    </location>
</feature>
<feature type="compositionally biased region" description="Low complexity" evidence="1">
    <location>
        <begin position="18"/>
        <end position="30"/>
    </location>
</feature>
<evidence type="ECO:0000313" key="3">
    <source>
        <dbReference type="EMBL" id="MCA9383284.1"/>
    </source>
</evidence>
<feature type="compositionally biased region" description="Polar residues" evidence="1">
    <location>
        <begin position="268"/>
        <end position="303"/>
    </location>
</feature>
<accession>A0A955L593</accession>
<name>A0A955L593_9BACT</name>
<comment type="caution">
    <text evidence="3">The sequence shown here is derived from an EMBL/GenBank/DDBJ whole genome shotgun (WGS) entry which is preliminary data.</text>
</comment>
<evidence type="ECO:0000313" key="4">
    <source>
        <dbReference type="Proteomes" id="UP000783287"/>
    </source>
</evidence>
<feature type="transmembrane region" description="Helical" evidence="2">
    <location>
        <begin position="53"/>
        <end position="71"/>
    </location>
</feature>
<keyword evidence="2" id="KW-0472">Membrane</keyword>
<dbReference type="AlphaFoldDB" id="A0A955L593"/>
<keyword evidence="2" id="KW-0812">Transmembrane</keyword>
<dbReference type="Proteomes" id="UP000783287">
    <property type="component" value="Unassembled WGS sequence"/>
</dbReference>
<protein>
    <submittedName>
        <fullName evidence="3">Uncharacterized protein</fullName>
    </submittedName>
</protein>
<feature type="region of interest" description="Disordered" evidence="1">
    <location>
        <begin position="80"/>
        <end position="99"/>
    </location>
</feature>
<dbReference type="EMBL" id="JAGQLK010000049">
    <property type="protein sequence ID" value="MCA9383284.1"/>
    <property type="molecule type" value="Genomic_DNA"/>
</dbReference>
<reference evidence="3" key="2">
    <citation type="journal article" date="2021" name="Microbiome">
        <title>Successional dynamics and alternative stable states in a saline activated sludge microbial community over 9 years.</title>
        <authorList>
            <person name="Wang Y."/>
            <person name="Ye J."/>
            <person name="Ju F."/>
            <person name="Liu L."/>
            <person name="Boyd J.A."/>
            <person name="Deng Y."/>
            <person name="Parks D.H."/>
            <person name="Jiang X."/>
            <person name="Yin X."/>
            <person name="Woodcroft B.J."/>
            <person name="Tyson G.W."/>
            <person name="Hugenholtz P."/>
            <person name="Polz M.F."/>
            <person name="Zhang T."/>
        </authorList>
    </citation>
    <scope>NUCLEOTIDE SEQUENCE</scope>
    <source>
        <strain evidence="3">HKST-UBA14</strain>
    </source>
</reference>
<keyword evidence="2" id="KW-1133">Transmembrane helix</keyword>
<evidence type="ECO:0000256" key="2">
    <source>
        <dbReference type="SAM" id="Phobius"/>
    </source>
</evidence>